<dbReference type="RefSeq" id="WP_077568626.1">
    <property type="nucleotide sequence ID" value="NZ_CP187984.1"/>
</dbReference>
<feature type="transmembrane region" description="Helical" evidence="1">
    <location>
        <begin position="12"/>
        <end position="30"/>
    </location>
</feature>
<dbReference type="NCBIfam" id="NF045617">
    <property type="entry name" value="mostly_LP"/>
    <property type="match status" value="1"/>
</dbReference>
<reference evidence="3" key="1">
    <citation type="submission" date="2016-12" db="EMBL/GenBank/DDBJ databases">
        <title>Analysis of the Molecular Diversity Among Cronobacter Species Isolated from Filth Flies Using a Pan Genomic DNA Microarray.</title>
        <authorList>
            <person name="Pava-Ripoll M."/>
            <person name="Tall B."/>
            <person name="Farber J."/>
            <person name="Fanning S."/>
            <person name="Lehner A."/>
            <person name="Stephan R."/>
            <person name="Pagotto F."/>
            <person name="Iverson C."/>
            <person name="Ziobro G."/>
            <person name="Miller A."/>
            <person name="Pearson R."/>
            <person name="Yan Q."/>
            <person name="Kim M."/>
            <person name="Jeong S."/>
            <person name="Park J."/>
            <person name="Jun S."/>
            <person name="Choi H."/>
            <person name="Chung T."/>
            <person name="Yoo Y."/>
            <person name="Park E."/>
            <person name="Hwang S."/>
            <person name="Lee B."/>
            <person name="Sathyamoorthy V."/>
            <person name="Carter L."/>
            <person name="Mammel M."/>
            <person name="Jackson S."/>
            <person name="Kothary M."/>
            <person name="Patel I."/>
            <person name="Grim C."/>
            <person name="Gopinath G."/>
            <person name="Gangiredla J."/>
            <person name="Chase H."/>
        </authorList>
    </citation>
    <scope>NUCLEOTIDE SEQUENCE [LARGE SCALE GENOMIC DNA]</scope>
    <source>
        <strain evidence="3">MOD1-Sh41s</strain>
    </source>
</reference>
<evidence type="ECO:0000259" key="2">
    <source>
        <dbReference type="Pfam" id="PF24295"/>
    </source>
</evidence>
<keyword evidence="1" id="KW-0812">Transmembrane</keyword>
<dbReference type="Pfam" id="PF24295">
    <property type="entry name" value="DUF7480"/>
    <property type="match status" value="1"/>
</dbReference>
<comment type="caution">
    <text evidence="3">The sequence shown here is derived from an EMBL/GenBank/DDBJ whole genome shotgun (WGS) entry which is preliminary data.</text>
</comment>
<evidence type="ECO:0000313" key="3">
    <source>
        <dbReference type="EMBL" id="PUX24217.1"/>
    </source>
</evidence>
<keyword evidence="1" id="KW-1133">Transmembrane helix</keyword>
<organism evidence="3">
    <name type="scientific">Cronobacter turicensis</name>
    <dbReference type="NCBI Taxonomy" id="413502"/>
    <lineage>
        <taxon>Bacteria</taxon>
        <taxon>Pseudomonadati</taxon>
        <taxon>Pseudomonadota</taxon>
        <taxon>Gammaproteobacteria</taxon>
        <taxon>Enterobacterales</taxon>
        <taxon>Enterobacteriaceae</taxon>
        <taxon>Cronobacter</taxon>
    </lineage>
</organism>
<keyword evidence="1" id="KW-0472">Membrane</keyword>
<protein>
    <recommendedName>
        <fullName evidence="2">DUF7480 domain-containing protein</fullName>
    </recommendedName>
</protein>
<proteinExistence type="predicted"/>
<gene>
    <name evidence="3" type="ORF">BS411_06145</name>
</gene>
<accession>A0A2T7B7U4</accession>
<dbReference type="InterPro" id="IPR054657">
    <property type="entry name" value="T6SS_periplasmic_put"/>
</dbReference>
<dbReference type="AlphaFoldDB" id="A0A2T7B7U4"/>
<dbReference type="EMBL" id="MSAG01000010">
    <property type="protein sequence ID" value="PUX24217.1"/>
    <property type="molecule type" value="Genomic_DNA"/>
</dbReference>
<name>A0A2T7B7U4_9ENTR</name>
<dbReference type="InterPro" id="IPR055903">
    <property type="entry name" value="DUF7480"/>
</dbReference>
<dbReference type="OrthoDB" id="6565577at2"/>
<sequence>MVSENNVNTFNLLFLSFVCVSILTGCPGPGDIMRFDETAKVSSRGRDVCINIDNAQDYQPVDIGINLRGIPPKEKKFDFSPGLRIGAGELCIPPSYYSFENGYKYIVEFVLHATSGDKDPRSFVVGVGVNNNHVYNFPLSEREFARPYGSIQVPE</sequence>
<feature type="domain" description="DUF7480" evidence="2">
    <location>
        <begin position="37"/>
        <end position="132"/>
    </location>
</feature>
<evidence type="ECO:0000256" key="1">
    <source>
        <dbReference type="SAM" id="Phobius"/>
    </source>
</evidence>